<dbReference type="OrthoDB" id="2375961at2"/>
<evidence type="ECO:0000313" key="1">
    <source>
        <dbReference type="EMBL" id="TXL67659.1"/>
    </source>
</evidence>
<evidence type="ECO:0008006" key="3">
    <source>
        <dbReference type="Google" id="ProtNLM"/>
    </source>
</evidence>
<dbReference type="Proteomes" id="UP000321574">
    <property type="component" value="Unassembled WGS sequence"/>
</dbReference>
<dbReference type="AlphaFoldDB" id="A0A5C8P229"/>
<dbReference type="EMBL" id="VDUW01000001">
    <property type="protein sequence ID" value="TXL67659.1"/>
    <property type="molecule type" value="Genomic_DNA"/>
</dbReference>
<accession>A0A5C8P229</accession>
<gene>
    <name evidence="1" type="ORF">FHP05_01185</name>
</gene>
<comment type="caution">
    <text evidence="1">The sequence shown here is derived from an EMBL/GenBank/DDBJ whole genome shotgun (WGS) entry which is preliminary data.</text>
</comment>
<dbReference type="InterPro" id="IPR021297">
    <property type="entry name" value="YlqD"/>
</dbReference>
<name>A0A5C8P229_9BACI</name>
<dbReference type="Gene3D" id="6.10.140.1110">
    <property type="match status" value="1"/>
</dbReference>
<dbReference type="Pfam" id="PF11068">
    <property type="entry name" value="YlqD"/>
    <property type="match status" value="1"/>
</dbReference>
<proteinExistence type="predicted"/>
<sequence>MKIIKKVKVKQIITEKSKKALFERFNYHKMRLEQECQQLLFEQRKMNNKTAFSKQDIAQKFHEEIELRKDKIKAIDFKMEQLEILAIGSEILENEVEALVEVEEGTHWSKLMNDEAIILKDDIVVRIDKE</sequence>
<reference evidence="1 2" key="1">
    <citation type="submission" date="2019-06" db="EMBL/GenBank/DDBJ databases">
        <title>Cerasibacillus sp. nov., isolated from maize field.</title>
        <authorList>
            <person name="Lin S.-Y."/>
            <person name="Tsai C.-F."/>
            <person name="Young C.-C."/>
        </authorList>
    </citation>
    <scope>NUCLEOTIDE SEQUENCE [LARGE SCALE GENOMIC DNA]</scope>
    <source>
        <strain evidence="1 2">CC-CFT480</strain>
    </source>
</reference>
<organism evidence="1 2">
    <name type="scientific">Cerasibacillus terrae</name>
    <dbReference type="NCBI Taxonomy" id="2498845"/>
    <lineage>
        <taxon>Bacteria</taxon>
        <taxon>Bacillati</taxon>
        <taxon>Bacillota</taxon>
        <taxon>Bacilli</taxon>
        <taxon>Bacillales</taxon>
        <taxon>Bacillaceae</taxon>
        <taxon>Cerasibacillus</taxon>
    </lineage>
</organism>
<protein>
    <recommendedName>
        <fullName evidence="3">YlqD protein</fullName>
    </recommendedName>
</protein>
<dbReference type="RefSeq" id="WP_147665284.1">
    <property type="nucleotide sequence ID" value="NZ_VDUW01000001.1"/>
</dbReference>
<evidence type="ECO:0000313" key="2">
    <source>
        <dbReference type="Proteomes" id="UP000321574"/>
    </source>
</evidence>
<keyword evidence="2" id="KW-1185">Reference proteome</keyword>